<comment type="cofactor">
    <cofactor evidence="1">
        <name>pyridoxal 5'-phosphate</name>
        <dbReference type="ChEBI" id="CHEBI:597326"/>
    </cofactor>
</comment>
<feature type="region of interest" description="Disordered" evidence="7">
    <location>
        <begin position="416"/>
        <end position="530"/>
    </location>
</feature>
<keyword evidence="9" id="KW-1185">Reference proteome</keyword>
<comment type="caution">
    <text evidence="8">The sequence shown here is derived from an EMBL/GenBank/DDBJ whole genome shotgun (WGS) entry which is preliminary data.</text>
</comment>
<dbReference type="GO" id="GO:0008483">
    <property type="term" value="F:transaminase activity"/>
    <property type="evidence" value="ECO:0007669"/>
    <property type="project" value="UniProtKB-KW"/>
</dbReference>
<dbReference type="Gene3D" id="3.90.1150.10">
    <property type="entry name" value="Aspartate Aminotransferase, domain 1"/>
    <property type="match status" value="1"/>
</dbReference>
<feature type="region of interest" description="Disordered" evidence="7">
    <location>
        <begin position="342"/>
        <end position="400"/>
    </location>
</feature>
<keyword evidence="5 6" id="KW-0663">Pyridoxal phosphate</keyword>
<protein>
    <submittedName>
        <fullName evidence="8">Uncharacterized protein</fullName>
    </submittedName>
</protein>
<dbReference type="InterPro" id="IPR015422">
    <property type="entry name" value="PyrdxlP-dep_Trfase_small"/>
</dbReference>
<dbReference type="InterPro" id="IPR005814">
    <property type="entry name" value="Aminotrans_3"/>
</dbReference>
<reference evidence="8" key="1">
    <citation type="submission" date="2022-03" db="EMBL/GenBank/DDBJ databases">
        <authorList>
            <person name="Sayadi A."/>
        </authorList>
    </citation>
    <scope>NUCLEOTIDE SEQUENCE</scope>
</reference>
<evidence type="ECO:0000256" key="4">
    <source>
        <dbReference type="ARBA" id="ARBA00022679"/>
    </source>
</evidence>
<evidence type="ECO:0000256" key="3">
    <source>
        <dbReference type="ARBA" id="ARBA00022576"/>
    </source>
</evidence>
<feature type="compositionally biased region" description="Basic and acidic residues" evidence="7">
    <location>
        <begin position="464"/>
        <end position="479"/>
    </location>
</feature>
<sequence length="530" mass="60022">MMIAFQRTQRGQTSITEEDLKSAILNQPPGTPELTIMSFKNAEHGTTPGAMSASHSNALSKVDIPAFDWPIADFPKYKYPLDHFESLNKGQDERCLAMVEDLVDHCEKRNMPVAGIAVEPIQSDCTTEASADFFQGLQQITNRRGIYLMFDESRTGCGATGKFWCHENFCLPNRVDAVVFGEKCQLAGFFHSLELSPQERDRIYEPWMGDPVKLYILEAIISLIERFNLMKQVQKTGDYLKNGLMDMEVSYYDLIHSTRGMGTILAFDAQCPALRDNIVCHLRKKGVILGQCGSQGISLRPSLTFTKRHADIFLQKLEEVIKETELKKPKNDKVEDIIAKYGPPPKPFSRPRVHPCEQAASQKEMKIEKKKKLPCEAKNKKSIRPDIKASDKSDFSDPCDAHLEDWQRECKAMSKGVKKFNPDEKPAKKPVAFDGPGVEPKDETGKSQSKQKKDDEDQPVENKTPVKKESTKSLKEDKKRAKICKRCSPSKTTKSKPKQQMKNVCKPTTRMKKSKKKSKRERGTANQKKK</sequence>
<dbReference type="EMBL" id="CAKOFQ010006792">
    <property type="protein sequence ID" value="CAH1971976.1"/>
    <property type="molecule type" value="Genomic_DNA"/>
</dbReference>
<dbReference type="SUPFAM" id="SSF53383">
    <property type="entry name" value="PLP-dependent transferases"/>
    <property type="match status" value="1"/>
</dbReference>
<feature type="compositionally biased region" description="Basic and acidic residues" evidence="7">
    <location>
        <begin position="363"/>
        <end position="400"/>
    </location>
</feature>
<evidence type="ECO:0000256" key="5">
    <source>
        <dbReference type="ARBA" id="ARBA00022898"/>
    </source>
</evidence>
<evidence type="ECO:0000313" key="9">
    <source>
        <dbReference type="Proteomes" id="UP001152888"/>
    </source>
</evidence>
<dbReference type="InterPro" id="IPR015424">
    <property type="entry name" value="PyrdxlP-dep_Trfase"/>
</dbReference>
<comment type="similarity">
    <text evidence="2 6">Belongs to the class-III pyridoxal-phosphate-dependent aminotransferase family.</text>
</comment>
<dbReference type="Pfam" id="PF00202">
    <property type="entry name" value="Aminotran_3"/>
    <property type="match status" value="1"/>
</dbReference>
<proteinExistence type="inferred from homology"/>
<keyword evidence="3" id="KW-0032">Aminotransferase</keyword>
<dbReference type="OrthoDB" id="5419315at2759"/>
<dbReference type="Gene3D" id="3.40.640.10">
    <property type="entry name" value="Type I PLP-dependent aspartate aminotransferase-like (Major domain)"/>
    <property type="match status" value="1"/>
</dbReference>
<dbReference type="GO" id="GO:0030170">
    <property type="term" value="F:pyridoxal phosphate binding"/>
    <property type="evidence" value="ECO:0007669"/>
    <property type="project" value="InterPro"/>
</dbReference>
<evidence type="ECO:0000256" key="1">
    <source>
        <dbReference type="ARBA" id="ARBA00001933"/>
    </source>
</evidence>
<dbReference type="GO" id="GO:0005739">
    <property type="term" value="C:mitochondrion"/>
    <property type="evidence" value="ECO:0007669"/>
    <property type="project" value="TreeGrafter"/>
</dbReference>
<organism evidence="8 9">
    <name type="scientific">Acanthoscelides obtectus</name>
    <name type="common">Bean weevil</name>
    <name type="synonym">Bruchus obtectus</name>
    <dbReference type="NCBI Taxonomy" id="200917"/>
    <lineage>
        <taxon>Eukaryota</taxon>
        <taxon>Metazoa</taxon>
        <taxon>Ecdysozoa</taxon>
        <taxon>Arthropoda</taxon>
        <taxon>Hexapoda</taxon>
        <taxon>Insecta</taxon>
        <taxon>Pterygota</taxon>
        <taxon>Neoptera</taxon>
        <taxon>Endopterygota</taxon>
        <taxon>Coleoptera</taxon>
        <taxon>Polyphaga</taxon>
        <taxon>Cucujiformia</taxon>
        <taxon>Chrysomeloidea</taxon>
        <taxon>Chrysomelidae</taxon>
        <taxon>Bruchinae</taxon>
        <taxon>Bruchini</taxon>
        <taxon>Acanthoscelides</taxon>
    </lineage>
</organism>
<evidence type="ECO:0000256" key="7">
    <source>
        <dbReference type="SAM" id="MobiDB-lite"/>
    </source>
</evidence>
<dbReference type="AlphaFoldDB" id="A0A9P0PAH3"/>
<dbReference type="PANTHER" id="PTHR43206:SF1">
    <property type="entry name" value="4-AMINOBUTYRATE AMINOTRANSFERASE, MITOCHONDRIAL"/>
    <property type="match status" value="1"/>
</dbReference>
<feature type="compositionally biased region" description="Basic and acidic residues" evidence="7">
    <location>
        <begin position="439"/>
        <end position="455"/>
    </location>
</feature>
<evidence type="ECO:0000256" key="6">
    <source>
        <dbReference type="RuleBase" id="RU003560"/>
    </source>
</evidence>
<dbReference type="Proteomes" id="UP001152888">
    <property type="component" value="Unassembled WGS sequence"/>
</dbReference>
<dbReference type="PANTHER" id="PTHR43206">
    <property type="entry name" value="AMINOTRANSFERASE"/>
    <property type="match status" value="1"/>
</dbReference>
<name>A0A9P0PAH3_ACAOB</name>
<evidence type="ECO:0000256" key="2">
    <source>
        <dbReference type="ARBA" id="ARBA00008954"/>
    </source>
</evidence>
<keyword evidence="4" id="KW-0808">Transferase</keyword>
<evidence type="ECO:0000313" key="8">
    <source>
        <dbReference type="EMBL" id="CAH1971976.1"/>
    </source>
</evidence>
<feature type="compositionally biased region" description="Basic residues" evidence="7">
    <location>
        <begin position="509"/>
        <end position="520"/>
    </location>
</feature>
<accession>A0A9P0PAH3</accession>
<gene>
    <name evidence="8" type="ORF">ACAOBT_LOCUS9734</name>
</gene>
<dbReference type="InterPro" id="IPR015421">
    <property type="entry name" value="PyrdxlP-dep_Trfase_major"/>
</dbReference>
<dbReference type="GO" id="GO:0009450">
    <property type="term" value="P:gamma-aminobutyric acid catabolic process"/>
    <property type="evidence" value="ECO:0007669"/>
    <property type="project" value="TreeGrafter"/>
</dbReference>